<dbReference type="SUPFAM" id="SSF53335">
    <property type="entry name" value="S-adenosyl-L-methionine-dependent methyltransferases"/>
    <property type="match status" value="1"/>
</dbReference>
<comment type="caution">
    <text evidence="5">The sequence shown here is derived from an EMBL/GenBank/DDBJ whole genome shotgun (WGS) entry which is preliminary data.</text>
</comment>
<proteinExistence type="inferred from homology"/>
<feature type="binding site" evidence="4">
    <location>
        <position position="131"/>
    </location>
    <ligand>
        <name>S-adenosyl-L-methionine</name>
        <dbReference type="ChEBI" id="CHEBI:59789"/>
    </ligand>
</feature>
<gene>
    <name evidence="4" type="primary">trmR</name>
    <name evidence="5" type="ORF">IAB28_08695</name>
</gene>
<evidence type="ECO:0000256" key="3">
    <source>
        <dbReference type="ARBA" id="ARBA00022691"/>
    </source>
</evidence>
<organism evidence="5 6">
    <name type="scientific">Candidatus Copromonas faecavium</name>
    <name type="common">nom. illeg.</name>
    <dbReference type="NCBI Taxonomy" id="2840740"/>
    <lineage>
        <taxon>Bacteria</taxon>
        <taxon>Bacillati</taxon>
        <taxon>Bacillota</taxon>
        <taxon>Clostridia</taxon>
        <taxon>Lachnospirales</taxon>
        <taxon>Lachnospiraceae</taxon>
        <taxon>Candidatus Copromonas (nom. illeg.)</taxon>
    </lineage>
</organism>
<dbReference type="GO" id="GO:0008171">
    <property type="term" value="F:O-methyltransferase activity"/>
    <property type="evidence" value="ECO:0007669"/>
    <property type="project" value="InterPro"/>
</dbReference>
<dbReference type="HAMAP" id="MF_02217">
    <property type="entry name" value="TrmR_methyltr"/>
    <property type="match status" value="1"/>
</dbReference>
<evidence type="ECO:0000313" key="6">
    <source>
        <dbReference type="Proteomes" id="UP000824250"/>
    </source>
</evidence>
<dbReference type="PANTHER" id="PTHR10509:SF14">
    <property type="entry name" value="CAFFEOYL-COA O-METHYLTRANSFERASE 3-RELATED"/>
    <property type="match status" value="1"/>
</dbReference>
<feature type="binding site" evidence="4">
    <location>
        <position position="131"/>
    </location>
    <ligand>
        <name>Mg(2+)</name>
        <dbReference type="ChEBI" id="CHEBI:18420"/>
    </ligand>
</feature>
<dbReference type="CDD" id="cd02440">
    <property type="entry name" value="AdoMet_MTases"/>
    <property type="match status" value="1"/>
</dbReference>
<evidence type="ECO:0000313" key="5">
    <source>
        <dbReference type="EMBL" id="HIR06025.1"/>
    </source>
</evidence>
<dbReference type="PROSITE" id="PS51682">
    <property type="entry name" value="SAM_OMT_I"/>
    <property type="match status" value="1"/>
</dbReference>
<dbReference type="Gene3D" id="3.40.50.150">
    <property type="entry name" value="Vaccinia Virus protein VP39"/>
    <property type="match status" value="1"/>
</dbReference>
<evidence type="ECO:0000256" key="2">
    <source>
        <dbReference type="ARBA" id="ARBA00022679"/>
    </source>
</evidence>
<dbReference type="InterPro" id="IPR029063">
    <property type="entry name" value="SAM-dependent_MTases_sf"/>
</dbReference>
<keyword evidence="2 4" id="KW-0808">Transferase</keyword>
<sequence>MISDERLTVYLHSLDAGNGAFCDAMEREARASGIPIIRKETAALLKTMVTLKRPERILEVGTAIGYSALLMAGVMPETAHITTIEKYEKRIPAAKENFRRAGMEKTITLLEGDAGEILAGLSGSFDFIFMDAAKGQYIRWLPDLLRLLAPGGLLMSDNVLQEGTIAQSRYAVERRERTIHERMREYLYALTHSEELETSVLTVGDGVALSVKRAVPRKTIQGEKL</sequence>
<feature type="binding site" evidence="4">
    <location>
        <position position="37"/>
    </location>
    <ligand>
        <name>S-adenosyl-L-methionine</name>
        <dbReference type="ChEBI" id="CHEBI:59789"/>
    </ligand>
</feature>
<dbReference type="GO" id="GO:0030488">
    <property type="term" value="P:tRNA methylation"/>
    <property type="evidence" value="ECO:0007669"/>
    <property type="project" value="UniProtKB-UniRule"/>
</dbReference>
<keyword evidence="1 4" id="KW-0489">Methyltransferase</keyword>
<comment type="subunit">
    <text evidence="4">Homodimer.</text>
</comment>
<dbReference type="GO" id="GO:0008757">
    <property type="term" value="F:S-adenosylmethionine-dependent methyltransferase activity"/>
    <property type="evidence" value="ECO:0007669"/>
    <property type="project" value="TreeGrafter"/>
</dbReference>
<name>A0A9D1A6S1_9FIRM</name>
<feature type="binding site" evidence="4">
    <location>
        <position position="85"/>
    </location>
    <ligand>
        <name>S-adenosyl-L-methionine</name>
        <dbReference type="ChEBI" id="CHEBI:59789"/>
    </ligand>
</feature>
<reference evidence="5" key="2">
    <citation type="journal article" date="2021" name="PeerJ">
        <title>Extensive microbial diversity within the chicken gut microbiome revealed by metagenomics and culture.</title>
        <authorList>
            <person name="Gilroy R."/>
            <person name="Ravi A."/>
            <person name="Getino M."/>
            <person name="Pursley I."/>
            <person name="Horton D.L."/>
            <person name="Alikhan N.F."/>
            <person name="Baker D."/>
            <person name="Gharbi K."/>
            <person name="Hall N."/>
            <person name="Watson M."/>
            <person name="Adriaenssens E.M."/>
            <person name="Foster-Nyarko E."/>
            <person name="Jarju S."/>
            <person name="Secka A."/>
            <person name="Antonio M."/>
            <person name="Oren A."/>
            <person name="Chaudhuri R.R."/>
            <person name="La Ragione R."/>
            <person name="Hildebrand F."/>
            <person name="Pallen M.J."/>
        </authorList>
    </citation>
    <scope>NUCLEOTIDE SEQUENCE</scope>
    <source>
        <strain evidence="5">CHK180-2868</strain>
    </source>
</reference>
<evidence type="ECO:0000256" key="4">
    <source>
        <dbReference type="HAMAP-Rule" id="MF_02217"/>
    </source>
</evidence>
<keyword evidence="4" id="KW-0479">Metal-binding</keyword>
<feature type="binding site" evidence="4">
    <location>
        <position position="158"/>
    </location>
    <ligand>
        <name>Mg(2+)</name>
        <dbReference type="ChEBI" id="CHEBI:18420"/>
    </ligand>
</feature>
<dbReference type="InterPro" id="IPR002935">
    <property type="entry name" value="SAM_O-MeTrfase"/>
</dbReference>
<dbReference type="Proteomes" id="UP000824250">
    <property type="component" value="Unassembled WGS sequence"/>
</dbReference>
<comment type="similarity">
    <text evidence="4">Belongs to the class I-like SAM-binding methyltransferase superfamily. Cation-dependent O-methyltransferase family.</text>
</comment>
<keyword evidence="4" id="KW-0819">tRNA processing</keyword>
<comment type="function">
    <text evidence="4">Catalyzes the methylation of 5-hydroxyuridine (ho5U) to form 5-methoxyuridine (mo5U) at position 34 in tRNAs.</text>
</comment>
<dbReference type="EMBL" id="DVGC01000050">
    <property type="protein sequence ID" value="HIR06025.1"/>
    <property type="molecule type" value="Genomic_DNA"/>
</dbReference>
<dbReference type="PANTHER" id="PTHR10509">
    <property type="entry name" value="O-METHYLTRANSFERASE-RELATED"/>
    <property type="match status" value="1"/>
</dbReference>
<feature type="binding site" evidence="4">
    <location>
        <position position="67"/>
    </location>
    <ligand>
        <name>S-adenosyl-L-methionine</name>
        <dbReference type="ChEBI" id="CHEBI:59789"/>
    </ligand>
</feature>
<keyword evidence="4" id="KW-0460">Magnesium</keyword>
<dbReference type="InterPro" id="IPR043675">
    <property type="entry name" value="TrmR_methyltr"/>
</dbReference>
<accession>A0A9D1A6S1</accession>
<comment type="catalytic activity">
    <reaction evidence="4">
        <text>5-hydroxyuridine(34) in tRNA + S-adenosyl-L-methionine = 5-methoxyuridine(34) in tRNA + S-adenosyl-L-homocysteine + H(+)</text>
        <dbReference type="Rhea" id="RHEA:60524"/>
        <dbReference type="Rhea" id="RHEA-COMP:13381"/>
        <dbReference type="Rhea" id="RHEA-COMP:15591"/>
        <dbReference type="ChEBI" id="CHEBI:15378"/>
        <dbReference type="ChEBI" id="CHEBI:57856"/>
        <dbReference type="ChEBI" id="CHEBI:59789"/>
        <dbReference type="ChEBI" id="CHEBI:136877"/>
        <dbReference type="ChEBI" id="CHEBI:143860"/>
    </reaction>
</comment>
<dbReference type="GO" id="GO:0000287">
    <property type="term" value="F:magnesium ion binding"/>
    <property type="evidence" value="ECO:0007669"/>
    <property type="project" value="UniProtKB-UniRule"/>
</dbReference>
<feature type="binding site" evidence="4">
    <location>
        <position position="157"/>
    </location>
    <ligand>
        <name>Mg(2+)</name>
        <dbReference type="ChEBI" id="CHEBI:18420"/>
    </ligand>
</feature>
<dbReference type="EC" id="2.1.1.-" evidence="4"/>
<keyword evidence="3 4" id="KW-0949">S-adenosyl-L-methionine</keyword>
<dbReference type="AlphaFoldDB" id="A0A9D1A6S1"/>
<dbReference type="InterPro" id="IPR050362">
    <property type="entry name" value="Cation-dep_OMT"/>
</dbReference>
<dbReference type="Pfam" id="PF01596">
    <property type="entry name" value="Methyltransf_3"/>
    <property type="match status" value="1"/>
</dbReference>
<protein>
    <recommendedName>
        <fullName evidence="4">tRNA 5-hydroxyuridine methyltransferase</fullName>
        <ecNumber evidence="4">2.1.1.-</ecNumber>
    </recommendedName>
    <alternativeName>
        <fullName evidence="4">ho5U methyltransferase</fullName>
    </alternativeName>
</protein>
<dbReference type="GO" id="GO:0016300">
    <property type="term" value="F:tRNA (uridine) methyltransferase activity"/>
    <property type="evidence" value="ECO:0007669"/>
    <property type="project" value="UniProtKB-UniRule"/>
</dbReference>
<evidence type="ECO:0000256" key="1">
    <source>
        <dbReference type="ARBA" id="ARBA00022603"/>
    </source>
</evidence>
<feature type="binding site" evidence="4">
    <location>
        <begin position="113"/>
        <end position="114"/>
    </location>
    <ligand>
        <name>S-adenosyl-L-methionine</name>
        <dbReference type="ChEBI" id="CHEBI:59789"/>
    </ligand>
</feature>
<reference evidence="5" key="1">
    <citation type="submission" date="2020-10" db="EMBL/GenBank/DDBJ databases">
        <authorList>
            <person name="Gilroy R."/>
        </authorList>
    </citation>
    <scope>NUCLEOTIDE SEQUENCE</scope>
    <source>
        <strain evidence="5">CHK180-2868</strain>
    </source>
</reference>